<proteinExistence type="predicted"/>
<sequence length="95" mass="10808">MTNARFLTMLAKKQLATYLSAGLKFDQVGSPTICRTVYVFPGFNFFRPFCVALYVVLATRLASFIVNFMAVLLHFRVLFSVNYVQGCACLYSNYH</sequence>
<reference evidence="2 3" key="1">
    <citation type="submission" date="2018-01" db="EMBL/GenBank/DDBJ databases">
        <title>The draft genome sequence of Halioglobus lutimaris HF004.</title>
        <authorList>
            <person name="Du Z.-J."/>
            <person name="Shi M.-J."/>
        </authorList>
    </citation>
    <scope>NUCLEOTIDE SEQUENCE [LARGE SCALE GENOMIC DNA]</scope>
    <source>
        <strain evidence="2 3">HF004</strain>
    </source>
</reference>
<keyword evidence="1" id="KW-1133">Transmembrane helix</keyword>
<comment type="caution">
    <text evidence="2">The sequence shown here is derived from an EMBL/GenBank/DDBJ whole genome shotgun (WGS) entry which is preliminary data.</text>
</comment>
<dbReference type="Proteomes" id="UP000235005">
    <property type="component" value="Unassembled WGS sequence"/>
</dbReference>
<keyword evidence="3" id="KW-1185">Reference proteome</keyword>
<evidence type="ECO:0000313" key="3">
    <source>
        <dbReference type="Proteomes" id="UP000235005"/>
    </source>
</evidence>
<dbReference type="EMBL" id="PKUS01000018">
    <property type="protein sequence ID" value="PLW68150.1"/>
    <property type="molecule type" value="Genomic_DNA"/>
</dbReference>
<evidence type="ECO:0000313" key="2">
    <source>
        <dbReference type="EMBL" id="PLW68150.1"/>
    </source>
</evidence>
<keyword evidence="1" id="KW-0812">Transmembrane</keyword>
<dbReference type="AlphaFoldDB" id="A0A2N5X119"/>
<evidence type="ECO:0000256" key="1">
    <source>
        <dbReference type="SAM" id="Phobius"/>
    </source>
</evidence>
<feature type="transmembrane region" description="Helical" evidence="1">
    <location>
        <begin position="51"/>
        <end position="73"/>
    </location>
</feature>
<protein>
    <submittedName>
        <fullName evidence="2">Uncharacterized protein</fullName>
    </submittedName>
</protein>
<accession>A0A2N5X119</accession>
<organism evidence="2 3">
    <name type="scientific">Pseudohalioglobus lutimaris</name>
    <dbReference type="NCBI Taxonomy" id="1737061"/>
    <lineage>
        <taxon>Bacteria</taxon>
        <taxon>Pseudomonadati</taxon>
        <taxon>Pseudomonadota</taxon>
        <taxon>Gammaproteobacteria</taxon>
        <taxon>Cellvibrionales</taxon>
        <taxon>Halieaceae</taxon>
        <taxon>Pseudohalioglobus</taxon>
    </lineage>
</organism>
<keyword evidence="1" id="KW-0472">Membrane</keyword>
<name>A0A2N5X119_9GAMM</name>
<gene>
    <name evidence="2" type="ORF">C0039_13220</name>
</gene>